<dbReference type="AlphaFoldDB" id="A0A9P6ES13"/>
<feature type="compositionally biased region" description="Low complexity" evidence="1">
    <location>
        <begin position="146"/>
        <end position="165"/>
    </location>
</feature>
<dbReference type="OrthoDB" id="2564568at2759"/>
<keyword evidence="4" id="KW-1185">Reference proteome</keyword>
<dbReference type="Proteomes" id="UP000807306">
    <property type="component" value="Unassembled WGS sequence"/>
</dbReference>
<feature type="chain" id="PRO_5040320045" evidence="2">
    <location>
        <begin position="21"/>
        <end position="194"/>
    </location>
</feature>
<gene>
    <name evidence="3" type="ORF">CPB83DRAFT_844695</name>
</gene>
<feature type="region of interest" description="Disordered" evidence="1">
    <location>
        <begin position="130"/>
        <end position="165"/>
    </location>
</feature>
<accession>A0A9P6ES13</accession>
<evidence type="ECO:0000256" key="1">
    <source>
        <dbReference type="SAM" id="MobiDB-lite"/>
    </source>
</evidence>
<comment type="caution">
    <text evidence="3">The sequence shown here is derived from an EMBL/GenBank/DDBJ whole genome shotgun (WGS) entry which is preliminary data.</text>
</comment>
<reference evidence="3" key="1">
    <citation type="submission" date="2020-11" db="EMBL/GenBank/DDBJ databases">
        <authorList>
            <consortium name="DOE Joint Genome Institute"/>
            <person name="Ahrendt S."/>
            <person name="Riley R."/>
            <person name="Andreopoulos W."/>
            <person name="Labutti K."/>
            <person name="Pangilinan J."/>
            <person name="Ruiz-Duenas F.J."/>
            <person name="Barrasa J.M."/>
            <person name="Sanchez-Garcia M."/>
            <person name="Camarero S."/>
            <person name="Miyauchi S."/>
            <person name="Serrano A."/>
            <person name="Linde D."/>
            <person name="Babiker R."/>
            <person name="Drula E."/>
            <person name="Ayuso-Fernandez I."/>
            <person name="Pacheco R."/>
            <person name="Padilla G."/>
            <person name="Ferreira P."/>
            <person name="Barriuso J."/>
            <person name="Kellner H."/>
            <person name="Castanera R."/>
            <person name="Alfaro M."/>
            <person name="Ramirez L."/>
            <person name="Pisabarro A.G."/>
            <person name="Kuo A."/>
            <person name="Tritt A."/>
            <person name="Lipzen A."/>
            <person name="He G."/>
            <person name="Yan M."/>
            <person name="Ng V."/>
            <person name="Cullen D."/>
            <person name="Martin F."/>
            <person name="Rosso M.-N."/>
            <person name="Henrissat B."/>
            <person name="Hibbett D."/>
            <person name="Martinez A.T."/>
            <person name="Grigoriev I.V."/>
        </authorList>
    </citation>
    <scope>NUCLEOTIDE SEQUENCE</scope>
    <source>
        <strain evidence="3">CBS 506.95</strain>
    </source>
</reference>
<dbReference type="EMBL" id="MU157827">
    <property type="protein sequence ID" value="KAF9533890.1"/>
    <property type="molecule type" value="Genomic_DNA"/>
</dbReference>
<organism evidence="3 4">
    <name type="scientific">Crepidotus variabilis</name>
    <dbReference type="NCBI Taxonomy" id="179855"/>
    <lineage>
        <taxon>Eukaryota</taxon>
        <taxon>Fungi</taxon>
        <taxon>Dikarya</taxon>
        <taxon>Basidiomycota</taxon>
        <taxon>Agaricomycotina</taxon>
        <taxon>Agaricomycetes</taxon>
        <taxon>Agaricomycetidae</taxon>
        <taxon>Agaricales</taxon>
        <taxon>Agaricineae</taxon>
        <taxon>Crepidotaceae</taxon>
        <taxon>Crepidotus</taxon>
    </lineage>
</organism>
<evidence type="ECO:0000313" key="3">
    <source>
        <dbReference type="EMBL" id="KAF9533890.1"/>
    </source>
</evidence>
<sequence length="194" mass="18316">MVRLTQAALIVALSLPAALANVHLIARQLPGLGGDSIPQACADKCQAFTTTVNGNPSCLSDLACLCDAKVAQGLSDCVTCGYAISPDLLNGTTPDALIKQYSDGCSAAGHPVTIASSAASGTGSAGAGSATVTKSGSGTATGAGSGTTAKTSGTSTSSSSGSSASAGSTNGAVANTWSMVGAVAAVAAGAAAFL</sequence>
<name>A0A9P6ES13_9AGAR</name>
<evidence type="ECO:0000313" key="4">
    <source>
        <dbReference type="Proteomes" id="UP000807306"/>
    </source>
</evidence>
<feature type="signal peptide" evidence="2">
    <location>
        <begin position="1"/>
        <end position="20"/>
    </location>
</feature>
<keyword evidence="2" id="KW-0732">Signal</keyword>
<proteinExistence type="predicted"/>
<evidence type="ECO:0000256" key="2">
    <source>
        <dbReference type="SAM" id="SignalP"/>
    </source>
</evidence>
<protein>
    <submittedName>
        <fullName evidence="3">Uncharacterized protein</fullName>
    </submittedName>
</protein>